<keyword evidence="1" id="KW-1133">Transmembrane helix</keyword>
<accession>A0A6J4MBS5</accession>
<name>A0A6J4MBS5_9BACT</name>
<organism evidence="2">
    <name type="scientific">uncultured Gemmatimonadota bacterium</name>
    <dbReference type="NCBI Taxonomy" id="203437"/>
    <lineage>
        <taxon>Bacteria</taxon>
        <taxon>Pseudomonadati</taxon>
        <taxon>Gemmatimonadota</taxon>
        <taxon>environmental samples</taxon>
    </lineage>
</organism>
<feature type="transmembrane region" description="Helical" evidence="1">
    <location>
        <begin position="54"/>
        <end position="79"/>
    </location>
</feature>
<dbReference type="GO" id="GO:0140359">
    <property type="term" value="F:ABC-type transporter activity"/>
    <property type="evidence" value="ECO:0007669"/>
    <property type="project" value="InterPro"/>
</dbReference>
<dbReference type="Pfam" id="PF12679">
    <property type="entry name" value="ABC2_membrane_2"/>
    <property type="match status" value="1"/>
</dbReference>
<evidence type="ECO:0000313" key="2">
    <source>
        <dbReference type="EMBL" id="CAA9354887.1"/>
    </source>
</evidence>
<feature type="transmembrane region" description="Helical" evidence="1">
    <location>
        <begin position="100"/>
        <end position="128"/>
    </location>
</feature>
<protein>
    <recommendedName>
        <fullName evidence="3">ABC-2 type transport system permease protein</fullName>
    </recommendedName>
</protein>
<dbReference type="GO" id="GO:0005886">
    <property type="term" value="C:plasma membrane"/>
    <property type="evidence" value="ECO:0007669"/>
    <property type="project" value="UniProtKB-SubCell"/>
</dbReference>
<feature type="transmembrane region" description="Helical" evidence="1">
    <location>
        <begin position="23"/>
        <end position="42"/>
    </location>
</feature>
<proteinExistence type="predicted"/>
<dbReference type="EMBL" id="CADCTV010000702">
    <property type="protein sequence ID" value="CAA9354887.1"/>
    <property type="molecule type" value="Genomic_DNA"/>
</dbReference>
<dbReference type="PANTHER" id="PTHR37305:SF1">
    <property type="entry name" value="MEMBRANE PROTEIN"/>
    <property type="match status" value="1"/>
</dbReference>
<evidence type="ECO:0000256" key="1">
    <source>
        <dbReference type="SAM" id="Phobius"/>
    </source>
</evidence>
<keyword evidence="1" id="KW-0472">Membrane</keyword>
<feature type="transmembrane region" description="Helical" evidence="1">
    <location>
        <begin position="164"/>
        <end position="184"/>
    </location>
</feature>
<dbReference type="AlphaFoldDB" id="A0A6J4MBS5"/>
<reference evidence="2" key="1">
    <citation type="submission" date="2020-02" db="EMBL/GenBank/DDBJ databases">
        <authorList>
            <person name="Meier V. D."/>
        </authorList>
    </citation>
    <scope>NUCLEOTIDE SEQUENCE</scope>
    <source>
        <strain evidence="2">AVDCRST_MAG89</strain>
    </source>
</reference>
<keyword evidence="1" id="KW-0812">Transmembrane</keyword>
<gene>
    <name evidence="2" type="ORF">AVDCRST_MAG89-3358</name>
</gene>
<dbReference type="PANTHER" id="PTHR37305">
    <property type="entry name" value="INTEGRAL MEMBRANE PROTEIN-RELATED"/>
    <property type="match status" value="1"/>
</dbReference>
<sequence>MSLMIERTLAKIAVRQLTGNRKVWWVALLALLPALIAFIAVPRQTEQPIEIVMVLTRTLIVAVLLPLLALVVGTGVFGAEIDDGTIAYVLGKPVPRWRIVLTRIVVAGAATAVLLVPATLLTGVAGLGRLDADGVVLALSAAVAVGGLLYCALFVALSLTTRRALIAGLAYVVVWEGSLSRLFAGTRALSIREYTMSLAEALAGGKDNIINAGLDGRTALIMATIVAVLATVHAIRRLKRFEIGEAV</sequence>
<evidence type="ECO:0008006" key="3">
    <source>
        <dbReference type="Google" id="ProtNLM"/>
    </source>
</evidence>
<feature type="transmembrane region" description="Helical" evidence="1">
    <location>
        <begin position="134"/>
        <end position="157"/>
    </location>
</feature>
<feature type="transmembrane region" description="Helical" evidence="1">
    <location>
        <begin position="218"/>
        <end position="235"/>
    </location>
</feature>